<comment type="caution">
    <text evidence="1">The sequence shown here is derived from an EMBL/GenBank/DDBJ whole genome shotgun (WGS) entry which is preliminary data.</text>
</comment>
<protein>
    <submittedName>
        <fullName evidence="1">Uncharacterized protein</fullName>
    </submittedName>
</protein>
<proteinExistence type="predicted"/>
<sequence>MTTIVEHKISDPQDAALVARQSRLARTLIVSFVDEAGDAGIQVPDLYDLVRGPVKRESGADYYWTTFEADLYWLSRAARQGLYG</sequence>
<organism evidence="1 2">
    <name type="scientific">Fodinibacter luteus</name>
    <dbReference type="NCBI Taxonomy" id="552064"/>
    <lineage>
        <taxon>Bacteria</taxon>
        <taxon>Bacillati</taxon>
        <taxon>Actinomycetota</taxon>
        <taxon>Actinomycetes</taxon>
        <taxon>Micrococcales</taxon>
        <taxon>Intrasporangiaceae</taxon>
        <taxon>Fodinibacter (ex Wang et al. 2009)</taxon>
    </lineage>
</organism>
<gene>
    <name evidence="1" type="ORF">GCM10023168_18190</name>
</gene>
<evidence type="ECO:0000313" key="2">
    <source>
        <dbReference type="Proteomes" id="UP001500945"/>
    </source>
</evidence>
<dbReference type="EMBL" id="BAABGM010000011">
    <property type="protein sequence ID" value="GAA4404951.1"/>
    <property type="molecule type" value="Genomic_DNA"/>
</dbReference>
<name>A0ABP8KFD6_9MICO</name>
<dbReference type="Proteomes" id="UP001500945">
    <property type="component" value="Unassembled WGS sequence"/>
</dbReference>
<evidence type="ECO:0000313" key="1">
    <source>
        <dbReference type="EMBL" id="GAA4404951.1"/>
    </source>
</evidence>
<accession>A0ABP8KFD6</accession>
<keyword evidence="2" id="KW-1185">Reference proteome</keyword>
<reference evidence="2" key="1">
    <citation type="journal article" date="2019" name="Int. J. Syst. Evol. Microbiol.">
        <title>The Global Catalogue of Microorganisms (GCM) 10K type strain sequencing project: providing services to taxonomists for standard genome sequencing and annotation.</title>
        <authorList>
            <consortium name="The Broad Institute Genomics Platform"/>
            <consortium name="The Broad Institute Genome Sequencing Center for Infectious Disease"/>
            <person name="Wu L."/>
            <person name="Ma J."/>
        </authorList>
    </citation>
    <scope>NUCLEOTIDE SEQUENCE [LARGE SCALE GENOMIC DNA]</scope>
    <source>
        <strain evidence="2">JCM 17809</strain>
    </source>
</reference>